<protein>
    <submittedName>
        <fullName evidence="2">Uncharacterized protein</fullName>
    </submittedName>
</protein>
<name>A0A9P1GYB4_9PEZI</name>
<gene>
    <name evidence="2" type="ORF">PPNO1_LOCUS2313</name>
</gene>
<evidence type="ECO:0000313" key="3">
    <source>
        <dbReference type="Proteomes" id="UP000838763"/>
    </source>
</evidence>
<dbReference type="EMBL" id="CALLCH030000005">
    <property type="protein sequence ID" value="CAI4212555.1"/>
    <property type="molecule type" value="Genomic_DNA"/>
</dbReference>
<feature type="compositionally biased region" description="Basic and acidic residues" evidence="1">
    <location>
        <begin position="1"/>
        <end position="11"/>
    </location>
</feature>
<accession>A0A9P1GYB4</accession>
<feature type="region of interest" description="Disordered" evidence="1">
    <location>
        <begin position="1"/>
        <end position="81"/>
    </location>
</feature>
<organism evidence="2 3">
    <name type="scientific">Parascedosporium putredinis</name>
    <dbReference type="NCBI Taxonomy" id="1442378"/>
    <lineage>
        <taxon>Eukaryota</taxon>
        <taxon>Fungi</taxon>
        <taxon>Dikarya</taxon>
        <taxon>Ascomycota</taxon>
        <taxon>Pezizomycotina</taxon>
        <taxon>Sordariomycetes</taxon>
        <taxon>Hypocreomycetidae</taxon>
        <taxon>Microascales</taxon>
        <taxon>Microascaceae</taxon>
        <taxon>Parascedosporium</taxon>
    </lineage>
</organism>
<proteinExistence type="predicted"/>
<feature type="compositionally biased region" description="Basic and acidic residues" evidence="1">
    <location>
        <begin position="140"/>
        <end position="163"/>
    </location>
</feature>
<dbReference type="OrthoDB" id="5235778at2759"/>
<feature type="compositionally biased region" description="Basic and acidic residues" evidence="1">
    <location>
        <begin position="119"/>
        <end position="129"/>
    </location>
</feature>
<comment type="caution">
    <text evidence="2">The sequence shown here is derived from an EMBL/GenBank/DDBJ whole genome shotgun (WGS) entry which is preliminary data.</text>
</comment>
<dbReference type="AlphaFoldDB" id="A0A9P1GYB4"/>
<keyword evidence="3" id="KW-1185">Reference proteome</keyword>
<sequence>MSDQLLVRERTPPPQAAVDSLRDHPSSLCDLPSSPPAADQVVARPASVGRAQLPDRPTPASDPDQELSPVPTESMSPPSSIIINPLRDEIVVSSHGNGIPHKPSFSRVSGGDWDTETLDDSRGTVEPRRGAKRSLLPDSPPRRADIHPDRTPVDPPRELEPRRTKVVRRAVSSQGLKGVVLGYWRDSRVPNVADRHAVIGFIDVRDRLRTQIQNTTRSGKPRIVFVDHLVGLDQHHVKEYVKVRSDMNPTDANDTSEADLAARAEAIGRLKLNPVSDSAPPAPMAYGEDVPEALLTPPEPIARISVEERDKHAVYGILGQNDMFRVKLVRETRDGRYINGNFPIGAGALWIHYDEVHFEPHLESLSRTEVKEYCRIRQYQLDHDEETEEQRAVNEDVAIRYARERVAAGFRGYISTAAPKQTRSSMAEVRPNYNESSNHRAASELVERTSSIAQREIARAEAAQLRQDRYAATKEAAVAAAAAVSPTSHAGPYPACSPPGSRPPFHESDDMMRLNSVWARQEAQRIRNAGQDDAKIYNGIKYERKATGPFQGRFVSQGTIISIDGDDYVEYRVLTKPCFF</sequence>
<dbReference type="Proteomes" id="UP000838763">
    <property type="component" value="Unassembled WGS sequence"/>
</dbReference>
<feature type="region of interest" description="Disordered" evidence="1">
    <location>
        <begin position="93"/>
        <end position="163"/>
    </location>
</feature>
<reference evidence="2" key="1">
    <citation type="submission" date="2022-11" db="EMBL/GenBank/DDBJ databases">
        <authorList>
            <person name="Scott C."/>
            <person name="Bruce N."/>
        </authorList>
    </citation>
    <scope>NUCLEOTIDE SEQUENCE</scope>
</reference>
<evidence type="ECO:0000313" key="2">
    <source>
        <dbReference type="EMBL" id="CAI4212555.1"/>
    </source>
</evidence>
<evidence type="ECO:0000256" key="1">
    <source>
        <dbReference type="SAM" id="MobiDB-lite"/>
    </source>
</evidence>